<feature type="compositionally biased region" description="Polar residues" evidence="1">
    <location>
        <begin position="73"/>
        <end position="91"/>
    </location>
</feature>
<proteinExistence type="predicted"/>
<evidence type="ECO:0000313" key="3">
    <source>
        <dbReference type="EMBL" id="KAJ7633111.1"/>
    </source>
</evidence>
<dbReference type="AlphaFoldDB" id="A0AAD7FN51"/>
<feature type="region of interest" description="Disordered" evidence="1">
    <location>
        <begin position="159"/>
        <end position="209"/>
    </location>
</feature>
<sequence>MTRKPIKPKKLTAYVYPFNFFTMILHITLSIFAALALHLVAALPGNLVTIAVPTVLDRRPAPSHSPPRSLASTLLSTTKQHTSSSTRTQPRPIQVLTLAAASNAVAFTISNPQLTDGFDCTITGANGVAACQGDSRLVSPTETLVEVVLDVTATLTGGSASASASATPASGSASSTPNSTGSSATEQSASSTSSSSAAAQSSTKPNGEPRVLARSSVFMLVGPLVAYHLL</sequence>
<keyword evidence="2" id="KW-1133">Transmembrane helix</keyword>
<reference evidence="3" key="1">
    <citation type="submission" date="2023-03" db="EMBL/GenBank/DDBJ databases">
        <title>Massive genome expansion in bonnet fungi (Mycena s.s.) driven by repeated elements and novel gene families across ecological guilds.</title>
        <authorList>
            <consortium name="Lawrence Berkeley National Laboratory"/>
            <person name="Harder C.B."/>
            <person name="Miyauchi S."/>
            <person name="Viragh M."/>
            <person name="Kuo A."/>
            <person name="Thoen E."/>
            <person name="Andreopoulos B."/>
            <person name="Lu D."/>
            <person name="Skrede I."/>
            <person name="Drula E."/>
            <person name="Henrissat B."/>
            <person name="Morin E."/>
            <person name="Kohler A."/>
            <person name="Barry K."/>
            <person name="LaButti K."/>
            <person name="Morin E."/>
            <person name="Salamov A."/>
            <person name="Lipzen A."/>
            <person name="Mereny Z."/>
            <person name="Hegedus B."/>
            <person name="Baldrian P."/>
            <person name="Stursova M."/>
            <person name="Weitz H."/>
            <person name="Taylor A."/>
            <person name="Grigoriev I.V."/>
            <person name="Nagy L.G."/>
            <person name="Martin F."/>
            <person name="Kauserud H."/>
        </authorList>
    </citation>
    <scope>NUCLEOTIDE SEQUENCE</scope>
    <source>
        <strain evidence="3">9284</strain>
    </source>
</reference>
<feature type="compositionally biased region" description="Low complexity" evidence="1">
    <location>
        <begin position="159"/>
        <end position="203"/>
    </location>
</feature>
<accession>A0AAD7FN51</accession>
<organism evidence="3 4">
    <name type="scientific">Roridomyces roridus</name>
    <dbReference type="NCBI Taxonomy" id="1738132"/>
    <lineage>
        <taxon>Eukaryota</taxon>
        <taxon>Fungi</taxon>
        <taxon>Dikarya</taxon>
        <taxon>Basidiomycota</taxon>
        <taxon>Agaricomycotina</taxon>
        <taxon>Agaricomycetes</taxon>
        <taxon>Agaricomycetidae</taxon>
        <taxon>Agaricales</taxon>
        <taxon>Marasmiineae</taxon>
        <taxon>Mycenaceae</taxon>
        <taxon>Roridomyces</taxon>
    </lineage>
</organism>
<keyword evidence="2" id="KW-0472">Membrane</keyword>
<evidence type="ECO:0000313" key="4">
    <source>
        <dbReference type="Proteomes" id="UP001221142"/>
    </source>
</evidence>
<gene>
    <name evidence="3" type="ORF">FB45DRAFT_1027219</name>
</gene>
<keyword evidence="2" id="KW-0812">Transmembrane</keyword>
<name>A0AAD7FN51_9AGAR</name>
<evidence type="ECO:0000256" key="2">
    <source>
        <dbReference type="SAM" id="Phobius"/>
    </source>
</evidence>
<feature type="transmembrane region" description="Helical" evidence="2">
    <location>
        <begin position="12"/>
        <end position="29"/>
    </location>
</feature>
<dbReference type="EMBL" id="JARKIF010000008">
    <property type="protein sequence ID" value="KAJ7633111.1"/>
    <property type="molecule type" value="Genomic_DNA"/>
</dbReference>
<evidence type="ECO:0000256" key="1">
    <source>
        <dbReference type="SAM" id="MobiDB-lite"/>
    </source>
</evidence>
<keyword evidence="4" id="KW-1185">Reference proteome</keyword>
<feature type="region of interest" description="Disordered" evidence="1">
    <location>
        <begin position="58"/>
        <end position="91"/>
    </location>
</feature>
<dbReference type="Proteomes" id="UP001221142">
    <property type="component" value="Unassembled WGS sequence"/>
</dbReference>
<protein>
    <submittedName>
        <fullName evidence="3">Uncharacterized protein</fullName>
    </submittedName>
</protein>
<comment type="caution">
    <text evidence="3">The sequence shown here is derived from an EMBL/GenBank/DDBJ whole genome shotgun (WGS) entry which is preliminary data.</text>
</comment>